<protein>
    <submittedName>
        <fullName evidence="2">Uncharacterized protein</fullName>
    </submittedName>
</protein>
<feature type="region of interest" description="Disordered" evidence="1">
    <location>
        <begin position="1"/>
        <end position="38"/>
    </location>
</feature>
<dbReference type="OrthoDB" id="1854109at2759"/>
<proteinExistence type="predicted"/>
<name>A0A6G1D046_9ORYZ</name>
<reference evidence="2 3" key="1">
    <citation type="submission" date="2019-11" db="EMBL/GenBank/DDBJ databases">
        <title>Whole genome sequence of Oryza granulata.</title>
        <authorList>
            <person name="Li W."/>
        </authorList>
    </citation>
    <scope>NUCLEOTIDE SEQUENCE [LARGE SCALE GENOMIC DNA]</scope>
    <source>
        <strain evidence="3">cv. Menghai</strain>
        <tissue evidence="2">Leaf</tissue>
    </source>
</reference>
<dbReference type="EMBL" id="SPHZ02000007">
    <property type="protein sequence ID" value="KAF0905740.1"/>
    <property type="molecule type" value="Genomic_DNA"/>
</dbReference>
<feature type="compositionally biased region" description="Polar residues" evidence="1">
    <location>
        <begin position="23"/>
        <end position="35"/>
    </location>
</feature>
<dbReference type="AlphaFoldDB" id="A0A6G1D046"/>
<organism evidence="2 3">
    <name type="scientific">Oryza meyeriana var. granulata</name>
    <dbReference type="NCBI Taxonomy" id="110450"/>
    <lineage>
        <taxon>Eukaryota</taxon>
        <taxon>Viridiplantae</taxon>
        <taxon>Streptophyta</taxon>
        <taxon>Embryophyta</taxon>
        <taxon>Tracheophyta</taxon>
        <taxon>Spermatophyta</taxon>
        <taxon>Magnoliopsida</taxon>
        <taxon>Liliopsida</taxon>
        <taxon>Poales</taxon>
        <taxon>Poaceae</taxon>
        <taxon>BOP clade</taxon>
        <taxon>Oryzoideae</taxon>
        <taxon>Oryzeae</taxon>
        <taxon>Oryzinae</taxon>
        <taxon>Oryza</taxon>
        <taxon>Oryza meyeriana</taxon>
    </lineage>
</organism>
<gene>
    <name evidence="2" type="ORF">E2562_008811</name>
</gene>
<keyword evidence="3" id="KW-1185">Reference proteome</keyword>
<sequence length="111" mass="12336">MVPPKAAVAGTGTAQHDRPATVPCQSQPQSPSHFDTSLPFLPPLPSAVHHDMLRWSSPKDPALEAALRRNRRWIVNNQIKRLLLRFPSRTAPVRLLQSCFKTLDLLGRAAN</sequence>
<comment type="caution">
    <text evidence="2">The sequence shown here is derived from an EMBL/GenBank/DDBJ whole genome shotgun (WGS) entry which is preliminary data.</text>
</comment>
<accession>A0A6G1D046</accession>
<evidence type="ECO:0000313" key="3">
    <source>
        <dbReference type="Proteomes" id="UP000479710"/>
    </source>
</evidence>
<evidence type="ECO:0000313" key="2">
    <source>
        <dbReference type="EMBL" id="KAF0905740.1"/>
    </source>
</evidence>
<evidence type="ECO:0000256" key="1">
    <source>
        <dbReference type="SAM" id="MobiDB-lite"/>
    </source>
</evidence>
<dbReference type="Proteomes" id="UP000479710">
    <property type="component" value="Unassembled WGS sequence"/>
</dbReference>